<organism evidence="1 2">
    <name type="scientific">Dryococelus australis</name>
    <dbReference type="NCBI Taxonomy" id="614101"/>
    <lineage>
        <taxon>Eukaryota</taxon>
        <taxon>Metazoa</taxon>
        <taxon>Ecdysozoa</taxon>
        <taxon>Arthropoda</taxon>
        <taxon>Hexapoda</taxon>
        <taxon>Insecta</taxon>
        <taxon>Pterygota</taxon>
        <taxon>Neoptera</taxon>
        <taxon>Polyneoptera</taxon>
        <taxon>Phasmatodea</taxon>
        <taxon>Verophasmatodea</taxon>
        <taxon>Anareolatae</taxon>
        <taxon>Phasmatidae</taxon>
        <taxon>Eurycanthinae</taxon>
        <taxon>Dryococelus</taxon>
    </lineage>
</organism>
<evidence type="ECO:0000313" key="1">
    <source>
        <dbReference type="EMBL" id="KAJ8876570.1"/>
    </source>
</evidence>
<evidence type="ECO:0000313" key="2">
    <source>
        <dbReference type="Proteomes" id="UP001159363"/>
    </source>
</evidence>
<keyword evidence="2" id="KW-1185">Reference proteome</keyword>
<name>A0ABQ9GX09_9NEOP</name>
<comment type="caution">
    <text evidence="1">The sequence shown here is derived from an EMBL/GenBank/DDBJ whole genome shotgun (WGS) entry which is preliminary data.</text>
</comment>
<dbReference type="EMBL" id="JARBHB010000008">
    <property type="protein sequence ID" value="KAJ8876570.1"/>
    <property type="molecule type" value="Genomic_DNA"/>
</dbReference>
<protein>
    <submittedName>
        <fullName evidence="1">Uncharacterized protein</fullName>
    </submittedName>
</protein>
<gene>
    <name evidence="1" type="ORF">PR048_021015</name>
</gene>
<dbReference type="Proteomes" id="UP001159363">
    <property type="component" value="Chromosome 7"/>
</dbReference>
<proteinExistence type="predicted"/>
<sequence length="135" mass="15292">MTEKVEMLASCLECAENKLQHASALVNNVYSDSSKCRLFIFMCRDLPDLKTSLGTDHLTLELKCKTNADFYQGKHTERLDEFYDSYYSIMAVLDTVSCNSKSGHLSRGPTLSYSIHFSNLFETMIVNNQDLSNVV</sequence>
<accession>A0ABQ9GX09</accession>
<reference evidence="1 2" key="1">
    <citation type="submission" date="2023-02" db="EMBL/GenBank/DDBJ databases">
        <title>LHISI_Scaffold_Assembly.</title>
        <authorList>
            <person name="Stuart O.P."/>
            <person name="Cleave R."/>
            <person name="Magrath M.J.L."/>
            <person name="Mikheyev A.S."/>
        </authorList>
    </citation>
    <scope>NUCLEOTIDE SEQUENCE [LARGE SCALE GENOMIC DNA]</scope>
    <source>
        <strain evidence="1">Daus_M_001</strain>
        <tissue evidence="1">Leg muscle</tissue>
    </source>
</reference>